<protein>
    <submittedName>
        <fullName evidence="1">Uncharacterized protein</fullName>
    </submittedName>
</protein>
<keyword evidence="2" id="KW-1185">Reference proteome</keyword>
<proteinExistence type="predicted"/>
<organism evidence="1 2">
    <name type="scientific">Sphingobium tyrosinilyticum</name>
    <dbReference type="NCBI Taxonomy" id="2715436"/>
    <lineage>
        <taxon>Bacteria</taxon>
        <taxon>Pseudomonadati</taxon>
        <taxon>Pseudomonadota</taxon>
        <taxon>Alphaproteobacteria</taxon>
        <taxon>Sphingomonadales</taxon>
        <taxon>Sphingomonadaceae</taxon>
        <taxon>Sphingobium</taxon>
    </lineage>
</organism>
<evidence type="ECO:0000313" key="2">
    <source>
        <dbReference type="Proteomes" id="UP001595957"/>
    </source>
</evidence>
<dbReference type="Proteomes" id="UP001595957">
    <property type="component" value="Unassembled WGS sequence"/>
</dbReference>
<name>A0ABV9EZD0_9SPHN</name>
<accession>A0ABV9EZD0</accession>
<dbReference type="RefSeq" id="WP_380803852.1">
    <property type="nucleotide sequence ID" value="NZ_JBHSFZ010000013.1"/>
</dbReference>
<sequence length="100" mass="10627">MNALKEITASHDAGQADPLRSYLCAGGRILIAPNGVAEVSIDGAAILAGSMEQALAHQRYLACQQFVRRFRRKRGAQFAARAARMLGASTSNGWRVLAGA</sequence>
<gene>
    <name evidence="1" type="ORF">ACFO3E_08760</name>
</gene>
<reference evidence="2" key="1">
    <citation type="journal article" date="2019" name="Int. J. Syst. Evol. Microbiol.">
        <title>The Global Catalogue of Microorganisms (GCM) 10K type strain sequencing project: providing services to taxonomists for standard genome sequencing and annotation.</title>
        <authorList>
            <consortium name="The Broad Institute Genomics Platform"/>
            <consortium name="The Broad Institute Genome Sequencing Center for Infectious Disease"/>
            <person name="Wu L."/>
            <person name="Ma J."/>
        </authorList>
    </citation>
    <scope>NUCLEOTIDE SEQUENCE [LARGE SCALE GENOMIC DNA]</scope>
    <source>
        <strain evidence="2">NBRC 103632</strain>
    </source>
</reference>
<comment type="caution">
    <text evidence="1">The sequence shown here is derived from an EMBL/GenBank/DDBJ whole genome shotgun (WGS) entry which is preliminary data.</text>
</comment>
<dbReference type="EMBL" id="JBHSFZ010000013">
    <property type="protein sequence ID" value="MFC4594283.1"/>
    <property type="molecule type" value="Genomic_DNA"/>
</dbReference>
<evidence type="ECO:0000313" key="1">
    <source>
        <dbReference type="EMBL" id="MFC4594283.1"/>
    </source>
</evidence>